<feature type="region of interest" description="Disordered" evidence="1">
    <location>
        <begin position="1"/>
        <end position="23"/>
    </location>
</feature>
<dbReference type="AlphaFoldDB" id="A0A1F6YDN2"/>
<evidence type="ECO:0000256" key="1">
    <source>
        <dbReference type="SAM" id="MobiDB-lite"/>
    </source>
</evidence>
<dbReference type="Proteomes" id="UP000176826">
    <property type="component" value="Unassembled WGS sequence"/>
</dbReference>
<gene>
    <name evidence="2" type="ORF">A3F97_02975</name>
</gene>
<organism evidence="2 3">
    <name type="scientific">Candidatus Nomurabacteria bacterium RIFCSPLOWO2_12_FULL_41_10</name>
    <dbReference type="NCBI Taxonomy" id="1801795"/>
    <lineage>
        <taxon>Bacteria</taxon>
        <taxon>Candidatus Nomuraibacteriota</taxon>
    </lineage>
</organism>
<evidence type="ECO:0000313" key="2">
    <source>
        <dbReference type="EMBL" id="OGJ04427.1"/>
    </source>
</evidence>
<dbReference type="EMBL" id="MFVT01000003">
    <property type="protein sequence ID" value="OGJ04427.1"/>
    <property type="molecule type" value="Genomic_DNA"/>
</dbReference>
<proteinExistence type="predicted"/>
<reference evidence="2 3" key="1">
    <citation type="journal article" date="2016" name="Nat. Commun.">
        <title>Thousands of microbial genomes shed light on interconnected biogeochemical processes in an aquifer system.</title>
        <authorList>
            <person name="Anantharaman K."/>
            <person name="Brown C.T."/>
            <person name="Hug L.A."/>
            <person name="Sharon I."/>
            <person name="Castelle C.J."/>
            <person name="Probst A.J."/>
            <person name="Thomas B.C."/>
            <person name="Singh A."/>
            <person name="Wilkins M.J."/>
            <person name="Karaoz U."/>
            <person name="Brodie E.L."/>
            <person name="Williams K.H."/>
            <person name="Hubbard S.S."/>
            <person name="Banfield J.F."/>
        </authorList>
    </citation>
    <scope>NUCLEOTIDE SEQUENCE [LARGE SCALE GENOMIC DNA]</scope>
</reference>
<sequence length="167" mass="19248">MRENLEEKNPYQQYLESGGAFNEKDYENAIQKVRDAMEMTTHEMPSEQEKPIENQAQHRLKTMVENETSPGKHAQLQIKMMAEYAGIELNKDKADQRAVLYGILRDNSQSKETQNRYSQMSDQRLFAEALRMLEDQDALNKLIEANHKIGTHCPICSKVVTPGESCR</sequence>
<comment type="caution">
    <text evidence="2">The sequence shown here is derived from an EMBL/GenBank/DDBJ whole genome shotgun (WGS) entry which is preliminary data.</text>
</comment>
<evidence type="ECO:0000313" key="3">
    <source>
        <dbReference type="Proteomes" id="UP000176826"/>
    </source>
</evidence>
<protein>
    <submittedName>
        <fullName evidence="2">Uncharacterized protein</fullName>
    </submittedName>
</protein>
<name>A0A1F6YDN2_9BACT</name>
<accession>A0A1F6YDN2</accession>